<dbReference type="Gene3D" id="3.40.50.2000">
    <property type="entry name" value="Glycogen Phosphorylase B"/>
    <property type="match status" value="2"/>
</dbReference>
<dbReference type="InterPro" id="IPR001296">
    <property type="entry name" value="Glyco_trans_1"/>
</dbReference>
<feature type="domain" description="Glycosyltransferase subfamily 4-like N-terminal" evidence="2">
    <location>
        <begin position="19"/>
        <end position="171"/>
    </location>
</feature>
<dbReference type="CDD" id="cd03808">
    <property type="entry name" value="GT4_CapM-like"/>
    <property type="match status" value="1"/>
</dbReference>
<dbReference type="Pfam" id="PF00534">
    <property type="entry name" value="Glycos_transf_1"/>
    <property type="match status" value="1"/>
</dbReference>
<evidence type="ECO:0000259" key="1">
    <source>
        <dbReference type="Pfam" id="PF00534"/>
    </source>
</evidence>
<feature type="domain" description="Glycosyl transferase family 1" evidence="1">
    <location>
        <begin position="194"/>
        <end position="345"/>
    </location>
</feature>
<dbReference type="SUPFAM" id="SSF53756">
    <property type="entry name" value="UDP-Glycosyltransferase/glycogen phosphorylase"/>
    <property type="match status" value="1"/>
</dbReference>
<sequence>MKIALVGTTAACVLGFRADLIGALVKDGHQVFAFALDYCAETRAKVKQLGAEPVDYVFSRAGLNPLGDLINTYKLSRLLKKIAPDIVFSYFAKPVIFGTLAAMLAGVKRRLAMLEGLGYVFTEQPGGASFKVKLLRKIQVFLYRLSFPFLERLIFLNKDDRVDLVEKNRINVSEVSVLGGIGLKLSDYPYSVPPKDPVSFIFVGRLLAEKGVNEFVGAARLVKAQCGNAKFVMLGGLDESNPGGLTAEGVRTLINEGLVDHRGHVDDVVSWLSASSIFVLPSYREGVPRSTQEAMAVGRAVITTDVPGCRDTVVNGVNGFVVPPWSAKDLAEKMMFFINNPDQIEIMGLQSHRMAQQDFDAAIVNERLMSYFI</sequence>
<accession>A0AAJ0ZJR7</accession>
<protein>
    <submittedName>
        <fullName evidence="3">Glycosyltransferase family 4 protein</fullName>
    </submittedName>
</protein>
<dbReference type="PANTHER" id="PTHR12526">
    <property type="entry name" value="GLYCOSYLTRANSFERASE"/>
    <property type="match status" value="1"/>
</dbReference>
<evidence type="ECO:0000313" key="4">
    <source>
        <dbReference type="Proteomes" id="UP000787568"/>
    </source>
</evidence>
<comment type="caution">
    <text evidence="3">The sequence shown here is derived from an EMBL/GenBank/DDBJ whole genome shotgun (WGS) entry which is preliminary data.</text>
</comment>
<name>A0AAJ0ZJR7_9PSED</name>
<dbReference type="EMBL" id="JAEEFW010000004">
    <property type="protein sequence ID" value="MBU4633866.1"/>
    <property type="molecule type" value="Genomic_DNA"/>
</dbReference>
<dbReference type="RefSeq" id="WP_096375096.1">
    <property type="nucleotide sequence ID" value="NZ_AP014623.1"/>
</dbReference>
<dbReference type="GO" id="GO:0016757">
    <property type="term" value="F:glycosyltransferase activity"/>
    <property type="evidence" value="ECO:0007669"/>
    <property type="project" value="TreeGrafter"/>
</dbReference>
<dbReference type="Pfam" id="PF13439">
    <property type="entry name" value="Glyco_transf_4"/>
    <property type="match status" value="1"/>
</dbReference>
<gene>
    <name evidence="3" type="ORF">I8747_13785</name>
</gene>
<organism evidence="3 4">
    <name type="scientific">Pseudomonas chlororaphis subsp. aurantiaca</name>
    <dbReference type="NCBI Taxonomy" id="86192"/>
    <lineage>
        <taxon>Bacteria</taxon>
        <taxon>Pseudomonadati</taxon>
        <taxon>Pseudomonadota</taxon>
        <taxon>Gammaproteobacteria</taxon>
        <taxon>Pseudomonadales</taxon>
        <taxon>Pseudomonadaceae</taxon>
        <taxon>Pseudomonas</taxon>
    </lineage>
</organism>
<evidence type="ECO:0000259" key="2">
    <source>
        <dbReference type="Pfam" id="PF13439"/>
    </source>
</evidence>
<dbReference type="InterPro" id="IPR028098">
    <property type="entry name" value="Glyco_trans_4-like_N"/>
</dbReference>
<proteinExistence type="predicted"/>
<reference evidence="3" key="1">
    <citation type="submission" date="2020-12" db="EMBL/GenBank/DDBJ databases">
        <title>Generalized mutagenesis with transposon Tn5. A laboratory procedure for the identification of genes responsible for a bacterial phenotype and its regulation, illustrated with phenazine production in Pseudomonas chlororaphis.</title>
        <authorList>
            <person name="Muzio F."/>
            <person name="Sobrero P."/>
            <person name="Agaras B."/>
            <person name="Valverde C."/>
        </authorList>
    </citation>
    <scope>NUCLEOTIDE SEQUENCE</scope>
    <source>
        <strain evidence="3">SMMP3</strain>
    </source>
</reference>
<dbReference type="AlphaFoldDB" id="A0AAJ0ZJR7"/>
<dbReference type="Proteomes" id="UP000787568">
    <property type="component" value="Unassembled WGS sequence"/>
</dbReference>
<dbReference type="PANTHER" id="PTHR12526:SF638">
    <property type="entry name" value="SPORE COAT PROTEIN SA"/>
    <property type="match status" value="1"/>
</dbReference>
<evidence type="ECO:0000313" key="3">
    <source>
        <dbReference type="EMBL" id="MBU4633866.1"/>
    </source>
</evidence>